<dbReference type="Proteomes" id="UP000276215">
    <property type="component" value="Unassembled WGS sequence"/>
</dbReference>
<reference evidence="1 2" key="1">
    <citation type="journal article" date="2018" name="Nat. Ecol. Evol.">
        <title>Pezizomycetes genomes reveal the molecular basis of ectomycorrhizal truffle lifestyle.</title>
        <authorList>
            <person name="Murat C."/>
            <person name="Payen T."/>
            <person name="Noel B."/>
            <person name="Kuo A."/>
            <person name="Morin E."/>
            <person name="Chen J."/>
            <person name="Kohler A."/>
            <person name="Krizsan K."/>
            <person name="Balestrini R."/>
            <person name="Da Silva C."/>
            <person name="Montanini B."/>
            <person name="Hainaut M."/>
            <person name="Levati E."/>
            <person name="Barry K.W."/>
            <person name="Belfiori B."/>
            <person name="Cichocki N."/>
            <person name="Clum A."/>
            <person name="Dockter R.B."/>
            <person name="Fauchery L."/>
            <person name="Guy J."/>
            <person name="Iotti M."/>
            <person name="Le Tacon F."/>
            <person name="Lindquist E.A."/>
            <person name="Lipzen A."/>
            <person name="Malagnac F."/>
            <person name="Mello A."/>
            <person name="Molinier V."/>
            <person name="Miyauchi S."/>
            <person name="Poulain J."/>
            <person name="Riccioni C."/>
            <person name="Rubini A."/>
            <person name="Sitrit Y."/>
            <person name="Splivallo R."/>
            <person name="Traeger S."/>
            <person name="Wang M."/>
            <person name="Zifcakova L."/>
            <person name="Wipf D."/>
            <person name="Zambonelli A."/>
            <person name="Paolocci F."/>
            <person name="Nowrousian M."/>
            <person name="Ottonello S."/>
            <person name="Baldrian P."/>
            <person name="Spatafora J.W."/>
            <person name="Henrissat B."/>
            <person name="Nagy L.G."/>
            <person name="Aury J.M."/>
            <person name="Wincker P."/>
            <person name="Grigoriev I.V."/>
            <person name="Bonfante P."/>
            <person name="Martin F.M."/>
        </authorList>
    </citation>
    <scope>NUCLEOTIDE SEQUENCE [LARGE SCALE GENOMIC DNA]</scope>
    <source>
        <strain evidence="1 2">120613-1</strain>
    </source>
</reference>
<gene>
    <name evidence="1" type="ORF">L873DRAFT_733345</name>
</gene>
<organism evidence="1 2">
    <name type="scientific">Choiromyces venosus 120613-1</name>
    <dbReference type="NCBI Taxonomy" id="1336337"/>
    <lineage>
        <taxon>Eukaryota</taxon>
        <taxon>Fungi</taxon>
        <taxon>Dikarya</taxon>
        <taxon>Ascomycota</taxon>
        <taxon>Pezizomycotina</taxon>
        <taxon>Pezizomycetes</taxon>
        <taxon>Pezizales</taxon>
        <taxon>Tuberaceae</taxon>
        <taxon>Choiromyces</taxon>
    </lineage>
</organism>
<accession>A0A3N4IT89</accession>
<sequence length="96" mass="11249">MPLTRTHKYPLHCVLKKPQFFPQTHPAPLLGKPHPHFHIHPHTPPPIIFPQLYNLQSCLLLIHQLNPLLHPLPFPILRCLSLIRKSFWISIPYLPN</sequence>
<evidence type="ECO:0000313" key="1">
    <source>
        <dbReference type="EMBL" id="RPA89139.1"/>
    </source>
</evidence>
<name>A0A3N4IT89_9PEZI</name>
<protein>
    <submittedName>
        <fullName evidence="1">Uncharacterized protein</fullName>
    </submittedName>
</protein>
<keyword evidence="2" id="KW-1185">Reference proteome</keyword>
<evidence type="ECO:0000313" key="2">
    <source>
        <dbReference type="Proteomes" id="UP000276215"/>
    </source>
</evidence>
<dbReference type="EMBL" id="ML120611">
    <property type="protein sequence ID" value="RPA89139.1"/>
    <property type="molecule type" value="Genomic_DNA"/>
</dbReference>
<dbReference type="AlphaFoldDB" id="A0A3N4IT89"/>
<proteinExistence type="predicted"/>